<reference evidence="3" key="2">
    <citation type="submission" date="2023-05" db="EMBL/GenBank/DDBJ databases">
        <authorList>
            <consortium name="Lawrence Berkeley National Laboratory"/>
            <person name="Steindorff A."/>
            <person name="Hensen N."/>
            <person name="Bonometti L."/>
            <person name="Westerberg I."/>
            <person name="Brannstrom I.O."/>
            <person name="Guillou S."/>
            <person name="Cros-Aarteil S."/>
            <person name="Calhoun S."/>
            <person name="Haridas S."/>
            <person name="Kuo A."/>
            <person name="Mondo S."/>
            <person name="Pangilinan J."/>
            <person name="Riley R."/>
            <person name="Labutti K."/>
            <person name="Andreopoulos B."/>
            <person name="Lipzen A."/>
            <person name="Chen C."/>
            <person name="Yanf M."/>
            <person name="Daum C."/>
            <person name="Ng V."/>
            <person name="Clum A."/>
            <person name="Ohm R."/>
            <person name="Martin F."/>
            <person name="Silar P."/>
            <person name="Natvig D."/>
            <person name="Lalanne C."/>
            <person name="Gautier V."/>
            <person name="Ament-Velasquez S.L."/>
            <person name="Kruys A."/>
            <person name="Hutchinson M.I."/>
            <person name="Powell A.J."/>
            <person name="Barry K."/>
            <person name="Miller A.N."/>
            <person name="Grigoriev I.V."/>
            <person name="Debuchy R."/>
            <person name="Gladieux P."/>
            <person name="Thoren M.H."/>
            <person name="Johannesson H."/>
        </authorList>
    </citation>
    <scope>NUCLEOTIDE SEQUENCE</scope>
    <source>
        <strain evidence="3">CBS 359.72</strain>
    </source>
</reference>
<name>A0AAN7CM47_9PEZI</name>
<proteinExistence type="predicted"/>
<accession>A0AAN7CM47</accession>
<evidence type="ECO:0000313" key="4">
    <source>
        <dbReference type="Proteomes" id="UP001303647"/>
    </source>
</evidence>
<protein>
    <submittedName>
        <fullName evidence="3">Uncharacterized protein</fullName>
    </submittedName>
</protein>
<dbReference type="EMBL" id="MU857746">
    <property type="protein sequence ID" value="KAK4244300.1"/>
    <property type="molecule type" value="Genomic_DNA"/>
</dbReference>
<dbReference type="Proteomes" id="UP001303647">
    <property type="component" value="Unassembled WGS sequence"/>
</dbReference>
<dbReference type="InterPro" id="IPR032710">
    <property type="entry name" value="NTF2-like_dom_sf"/>
</dbReference>
<dbReference type="SUPFAM" id="SSF54427">
    <property type="entry name" value="NTF2-like"/>
    <property type="match status" value="1"/>
</dbReference>
<feature type="region of interest" description="Disordered" evidence="1">
    <location>
        <begin position="25"/>
        <end position="50"/>
    </location>
</feature>
<gene>
    <name evidence="3" type="ORF">C7999DRAFT_17423</name>
</gene>
<keyword evidence="4" id="KW-1185">Reference proteome</keyword>
<sequence>MHVLSLVAVLAAPLSAVAIPTGNLGRNNNGQVAARQGPVAPTPCVRQDPPPTQEELEARFNDFVEAFVGESKSIAKAFEYIAEDYINHNPMAQNGFQSAWDILSPFWDSSPTTYIRHMIDGDMSWVNYGSSFGQIVDRFRWEGGCIAEHWDQGEQYPTA</sequence>
<reference evidence="3" key="1">
    <citation type="journal article" date="2023" name="Mol. Phylogenet. Evol.">
        <title>Genome-scale phylogeny and comparative genomics of the fungal order Sordariales.</title>
        <authorList>
            <person name="Hensen N."/>
            <person name="Bonometti L."/>
            <person name="Westerberg I."/>
            <person name="Brannstrom I.O."/>
            <person name="Guillou S."/>
            <person name="Cros-Aarteil S."/>
            <person name="Calhoun S."/>
            <person name="Haridas S."/>
            <person name="Kuo A."/>
            <person name="Mondo S."/>
            <person name="Pangilinan J."/>
            <person name="Riley R."/>
            <person name="LaButti K."/>
            <person name="Andreopoulos B."/>
            <person name="Lipzen A."/>
            <person name="Chen C."/>
            <person name="Yan M."/>
            <person name="Daum C."/>
            <person name="Ng V."/>
            <person name="Clum A."/>
            <person name="Steindorff A."/>
            <person name="Ohm R.A."/>
            <person name="Martin F."/>
            <person name="Silar P."/>
            <person name="Natvig D.O."/>
            <person name="Lalanne C."/>
            <person name="Gautier V."/>
            <person name="Ament-Velasquez S.L."/>
            <person name="Kruys A."/>
            <person name="Hutchinson M.I."/>
            <person name="Powell A.J."/>
            <person name="Barry K."/>
            <person name="Miller A.N."/>
            <person name="Grigoriev I.V."/>
            <person name="Debuchy R."/>
            <person name="Gladieux P."/>
            <person name="Hiltunen Thoren M."/>
            <person name="Johannesson H."/>
        </authorList>
    </citation>
    <scope>NUCLEOTIDE SEQUENCE</scope>
    <source>
        <strain evidence="3">CBS 359.72</strain>
    </source>
</reference>
<evidence type="ECO:0000256" key="2">
    <source>
        <dbReference type="SAM" id="SignalP"/>
    </source>
</evidence>
<dbReference type="AlphaFoldDB" id="A0AAN7CM47"/>
<dbReference type="Gene3D" id="3.10.450.50">
    <property type="match status" value="1"/>
</dbReference>
<organism evidence="3 4">
    <name type="scientific">Corynascus novoguineensis</name>
    <dbReference type="NCBI Taxonomy" id="1126955"/>
    <lineage>
        <taxon>Eukaryota</taxon>
        <taxon>Fungi</taxon>
        <taxon>Dikarya</taxon>
        <taxon>Ascomycota</taxon>
        <taxon>Pezizomycotina</taxon>
        <taxon>Sordariomycetes</taxon>
        <taxon>Sordariomycetidae</taxon>
        <taxon>Sordariales</taxon>
        <taxon>Chaetomiaceae</taxon>
        <taxon>Corynascus</taxon>
    </lineage>
</organism>
<evidence type="ECO:0000313" key="3">
    <source>
        <dbReference type="EMBL" id="KAK4244300.1"/>
    </source>
</evidence>
<keyword evidence="2" id="KW-0732">Signal</keyword>
<feature type="signal peptide" evidence="2">
    <location>
        <begin position="1"/>
        <end position="18"/>
    </location>
</feature>
<feature type="chain" id="PRO_5042846425" evidence="2">
    <location>
        <begin position="19"/>
        <end position="159"/>
    </location>
</feature>
<evidence type="ECO:0000256" key="1">
    <source>
        <dbReference type="SAM" id="MobiDB-lite"/>
    </source>
</evidence>
<comment type="caution">
    <text evidence="3">The sequence shown here is derived from an EMBL/GenBank/DDBJ whole genome shotgun (WGS) entry which is preliminary data.</text>
</comment>